<protein>
    <submittedName>
        <fullName evidence="1">Uncharacterized protein</fullName>
    </submittedName>
</protein>
<keyword evidence="1" id="KW-0614">Plasmid</keyword>
<accession>A0A1L6ZP71</accession>
<name>A0A1L6ZP71_BACIA</name>
<dbReference type="RefSeq" id="WP_075623751.1">
    <property type="nucleotide sequence ID" value="NZ_CP015608.1"/>
</dbReference>
<dbReference type="EMBL" id="CP015608">
    <property type="protein sequence ID" value="APT48324.1"/>
    <property type="molecule type" value="Genomic_DNA"/>
</dbReference>
<organism evidence="1 2">
    <name type="scientific">Bacillus safensis</name>
    <dbReference type="NCBI Taxonomy" id="561879"/>
    <lineage>
        <taxon>Bacteria</taxon>
        <taxon>Bacillati</taxon>
        <taxon>Bacillota</taxon>
        <taxon>Bacilli</taxon>
        <taxon>Bacillales</taxon>
        <taxon>Bacillaceae</taxon>
        <taxon>Bacillus</taxon>
    </lineage>
</organism>
<dbReference type="Proteomes" id="UP000185426">
    <property type="component" value="Plasmid unnamed1"/>
</dbReference>
<dbReference type="AlphaFoldDB" id="A0A1L6ZP71"/>
<evidence type="ECO:0000313" key="2">
    <source>
        <dbReference type="Proteomes" id="UP000185426"/>
    </source>
</evidence>
<evidence type="ECO:0000313" key="1">
    <source>
        <dbReference type="EMBL" id="APT48324.1"/>
    </source>
</evidence>
<gene>
    <name evidence="1" type="ORF">BSA145_20895</name>
</gene>
<proteinExistence type="predicted"/>
<sequence length="96" mass="11163">MSTMTKEERIMTNKIYIIRIDVAYVGDFIVIPHTSKKKALLDFYERIKWWEDALKVPSKTLSKTDTEIEIDVRVPKSEEGASFYFNAVESAEELTL</sequence>
<geneLocation type="plasmid" evidence="1 2">
    <name>unnamed1</name>
</geneLocation>
<reference evidence="1 2" key="1">
    <citation type="submission" date="2016-05" db="EMBL/GenBank/DDBJ databases">
        <title>Complete Genome and Methylome Analysis of Psychrotrophic Bacterial Isolates from Antarctic Lake Untersee.</title>
        <authorList>
            <person name="Fomenkov A."/>
            <person name="Akimov V.N."/>
            <person name="Vasilyeva L.V."/>
            <person name="Andersen D."/>
            <person name="Vincze T."/>
            <person name="Roberts R.J."/>
        </authorList>
    </citation>
    <scope>NUCLEOTIDE SEQUENCE [LARGE SCALE GENOMIC DNA]</scope>
    <source>
        <strain evidence="1 2">U14-5</strain>
        <plasmid evidence="1 2">unnamed1</plasmid>
    </source>
</reference>